<sequence>MGKRLLPTTKVQVSGHRFMRRRVEHGLIFGDVRMIHDPLASRRRAAAFGTVTVLLASGVMGLFAWMRPNPDPGDAAILRAADGELYVRVDDTVHPVTNLTSARLVAGTDAEPERIGDEALAALSRGVPVGIVAAPSLFAPGGDAATLIPPDKDTWSVCAADKKVVVRAGEAPAPLGEDEAVLAEVDGREWVITAEGRALLPSTDSEAGRIIRRALRISTRTPRWEPAPQVLTTITELPPYALPSPLLGVLRADDSMWVLSETGGIQEITQLQGRLLIDAGVSAVDIDRADLAAYADASPEVELKLPRVAPTWIDPKETAVCATDTGGGAVWSLEEAQAGAVELGGESAATHFAGLADGAVGVDTGRGFHVVGVTGLRHAVDDADALTTIGAHRVAEVPWALIRLLPEGAELTREAAMRALY</sequence>
<protein>
    <submittedName>
        <fullName evidence="2">Type VII secretion protein EccB</fullName>
    </submittedName>
</protein>
<name>A0ABT1G1F7_9CORY</name>
<dbReference type="Gene3D" id="3.30.2390.20">
    <property type="entry name" value="Type VII secretion system EccB, repeat 1 domain"/>
    <property type="match status" value="1"/>
</dbReference>
<dbReference type="Proteomes" id="UP001204000">
    <property type="component" value="Unassembled WGS sequence"/>
</dbReference>
<accession>A0ABT1G1F7</accession>
<dbReference type="RefSeq" id="WP_253577709.1">
    <property type="nucleotide sequence ID" value="NZ_JAMFTQ010000006.1"/>
</dbReference>
<dbReference type="InterPro" id="IPR007795">
    <property type="entry name" value="T7SS_EccB"/>
</dbReference>
<dbReference type="InterPro" id="IPR044857">
    <property type="entry name" value="T7SS_EccB_R1"/>
</dbReference>
<keyword evidence="1" id="KW-0472">Membrane</keyword>
<evidence type="ECO:0000256" key="1">
    <source>
        <dbReference type="SAM" id="Phobius"/>
    </source>
</evidence>
<dbReference type="NCBIfam" id="TIGR03919">
    <property type="entry name" value="T7SS_EccB"/>
    <property type="match status" value="1"/>
</dbReference>
<comment type="caution">
    <text evidence="2">The sequence shown here is derived from an EMBL/GenBank/DDBJ whole genome shotgun (WGS) entry which is preliminary data.</text>
</comment>
<dbReference type="PANTHER" id="PTHR40765:SF2">
    <property type="entry name" value="ESX-2 SECRETION SYSTEM ATPASE ECCB2"/>
    <property type="match status" value="1"/>
</dbReference>
<dbReference type="EMBL" id="JAMFTQ010000006">
    <property type="protein sequence ID" value="MCP1387825.1"/>
    <property type="molecule type" value="Genomic_DNA"/>
</dbReference>
<proteinExistence type="predicted"/>
<gene>
    <name evidence="2" type="primary">eccB</name>
    <name evidence="2" type="ORF">M5J20_06420</name>
</gene>
<evidence type="ECO:0000313" key="2">
    <source>
        <dbReference type="EMBL" id="MCP1387825.1"/>
    </source>
</evidence>
<dbReference type="Pfam" id="PF05108">
    <property type="entry name" value="T7SS_ESX1_EccB"/>
    <property type="match status" value="2"/>
</dbReference>
<keyword evidence="3" id="KW-1185">Reference proteome</keyword>
<keyword evidence="1" id="KW-1133">Transmembrane helix</keyword>
<reference evidence="2" key="1">
    <citation type="submission" date="2022-05" db="EMBL/GenBank/DDBJ databases">
        <title>Corynebacterium sp. TA-R-1 sp. nov., isolated from human feces.</title>
        <authorList>
            <person name="Shamsuzzaman M."/>
            <person name="Dahal R.H."/>
        </authorList>
    </citation>
    <scope>NUCLEOTIDE SEQUENCE</scope>
    <source>
        <strain evidence="2">TA-R-1</strain>
    </source>
</reference>
<evidence type="ECO:0000313" key="3">
    <source>
        <dbReference type="Proteomes" id="UP001204000"/>
    </source>
</evidence>
<dbReference type="PANTHER" id="PTHR40765">
    <property type="entry name" value="ESX-2 SECRETION SYSTEM ATPASE ECCB2"/>
    <property type="match status" value="1"/>
</dbReference>
<keyword evidence="1" id="KW-0812">Transmembrane</keyword>
<feature type="transmembrane region" description="Helical" evidence="1">
    <location>
        <begin position="45"/>
        <end position="66"/>
    </location>
</feature>
<organism evidence="2 3">
    <name type="scientific">Corynebacterium stercoris</name>
    <dbReference type="NCBI Taxonomy" id="2943490"/>
    <lineage>
        <taxon>Bacteria</taxon>
        <taxon>Bacillati</taxon>
        <taxon>Actinomycetota</taxon>
        <taxon>Actinomycetes</taxon>
        <taxon>Mycobacteriales</taxon>
        <taxon>Corynebacteriaceae</taxon>
        <taxon>Corynebacterium</taxon>
    </lineage>
</organism>